<evidence type="ECO:0000256" key="1">
    <source>
        <dbReference type="SAM" id="MobiDB-lite"/>
    </source>
</evidence>
<gene>
    <name evidence="3" type="ORF">CITCOLO1_LOCUS6721</name>
</gene>
<name>A0ABP0Y7L1_9ROSI</name>
<evidence type="ECO:0000259" key="2">
    <source>
        <dbReference type="Pfam" id="PF25999"/>
    </source>
</evidence>
<dbReference type="PANTHER" id="PTHR35701">
    <property type="entry name" value="OS11G0148400 PROTEIN"/>
    <property type="match status" value="1"/>
</dbReference>
<keyword evidence="4" id="KW-1185">Reference proteome</keyword>
<dbReference type="InterPro" id="IPR059024">
    <property type="entry name" value="SYNRG_C"/>
</dbReference>
<dbReference type="Pfam" id="PF25999">
    <property type="entry name" value="SYNRG_C"/>
    <property type="match status" value="1"/>
</dbReference>
<reference evidence="3 4" key="1">
    <citation type="submission" date="2024-03" db="EMBL/GenBank/DDBJ databases">
        <authorList>
            <person name="Gkanogiannis A."/>
            <person name="Becerra Lopez-Lavalle L."/>
        </authorList>
    </citation>
    <scope>NUCLEOTIDE SEQUENCE [LARGE SCALE GENOMIC DNA]</scope>
</reference>
<evidence type="ECO:0000313" key="4">
    <source>
        <dbReference type="Proteomes" id="UP001642487"/>
    </source>
</evidence>
<organism evidence="3 4">
    <name type="scientific">Citrullus colocynthis</name>
    <name type="common">colocynth</name>
    <dbReference type="NCBI Taxonomy" id="252529"/>
    <lineage>
        <taxon>Eukaryota</taxon>
        <taxon>Viridiplantae</taxon>
        <taxon>Streptophyta</taxon>
        <taxon>Embryophyta</taxon>
        <taxon>Tracheophyta</taxon>
        <taxon>Spermatophyta</taxon>
        <taxon>Magnoliopsida</taxon>
        <taxon>eudicotyledons</taxon>
        <taxon>Gunneridae</taxon>
        <taxon>Pentapetalae</taxon>
        <taxon>rosids</taxon>
        <taxon>fabids</taxon>
        <taxon>Cucurbitales</taxon>
        <taxon>Cucurbitaceae</taxon>
        <taxon>Benincaseae</taxon>
        <taxon>Citrullus</taxon>
    </lineage>
</organism>
<feature type="region of interest" description="Disordered" evidence="1">
    <location>
        <begin position="304"/>
        <end position="329"/>
    </location>
</feature>
<proteinExistence type="predicted"/>
<dbReference type="Proteomes" id="UP001642487">
    <property type="component" value="Chromosome 2"/>
</dbReference>
<feature type="region of interest" description="Disordered" evidence="1">
    <location>
        <begin position="546"/>
        <end position="587"/>
    </location>
</feature>
<protein>
    <recommendedName>
        <fullName evidence="2">Synergin gamma C-terminal domain-containing protein</fullName>
    </recommendedName>
</protein>
<dbReference type="EMBL" id="OZ021736">
    <property type="protein sequence ID" value="CAK9314948.1"/>
    <property type="molecule type" value="Genomic_DNA"/>
</dbReference>
<feature type="compositionally biased region" description="Polar residues" evidence="1">
    <location>
        <begin position="16"/>
        <end position="31"/>
    </location>
</feature>
<feature type="domain" description="Synergin gamma C-terminal" evidence="2">
    <location>
        <begin position="745"/>
        <end position="929"/>
    </location>
</feature>
<dbReference type="PANTHER" id="PTHR35701:SF1">
    <property type="entry name" value="OS11G0148400 PROTEIN"/>
    <property type="match status" value="1"/>
</dbReference>
<sequence length="937" mass="103104">MVDDDEDDNFGDFSFVTNHPDQINNRISPTTIDDDDWGDFVDHSSQIGDAFDLSRPQPSPNSNPSDMSLKIQWAKPQGAIPLSIFGEEEEQEELGSGVVDSSVGFGEISFVGKQSGSPKKGGSLGVGVGIDDLIANLYSPNQQIKAGSPLKSNMEFDPLNFNDSLNLKSSDSNLNVNGVHSYASQTNFVTDALNFEANGVMSNGFHSDLTNVGESIEDDGEEVDDFDGWEFKAAESVTPTGDDQKSLVDRTGQEGFDGVAQVFESAINGHNHGDSIVQSNGAVHNLDEWDFGFNLDASPVAQHGVLSNSHNKNGQNDLDNGLNPSPIVRDANGGGHVWDFKDAFSDASDFKLEESKPVIIPPNGVEVLVLNGSVDVSLFAPDGIFHKSSEQQNFDLNFNLNWGKEDSEFLNGNQDDNFLDTGKDLNTSLANENDDFDENIWDFKSALSDSESNNKGEPVEFVAGLEAPAFGFSSSIQRNSELLSSHQKALPLSIFGDEGLETTDDFSINQDASTFISVTHEGHNNKNLGSSVSIIDLISSLYSQAENNGSINSSPEEDENGINSSPRMSHSDFGNDDDDASWEFKDASPDVNMPDQTYFTILEDLPQLQSTKLQFDCYMDFYHKLNLVLNHVVHGLLENLKEAQSNASLSGEEAKVRAICEEIQNFSAELSQENITADNFSSDLLPPKNNTFSELFEMLRDPSFQILNEEFQLSERLQLAENDLRSAVELLKHVVSTLKILKLVSVEEQSNYVSIWNEMMFVCFQELKHGALIWKESVQRNVESCILSEPQGKQYICALGEIYRVVQVLRASVILYKPWILLGQVDPSGLISLLNECSNIWLSSGLVGALCKIDGPIDCKALLDSINVIQNLDEWGLRKHVLLGQQPTCNLSLLSAESIPGMDLVVWNGENYFLKLANLWANLIGRDPPFARHLSNR</sequence>
<feature type="compositionally biased region" description="Acidic residues" evidence="1">
    <location>
        <begin position="1"/>
        <end position="10"/>
    </location>
</feature>
<feature type="region of interest" description="Disordered" evidence="1">
    <location>
        <begin position="1"/>
        <end position="43"/>
    </location>
</feature>
<evidence type="ECO:0000313" key="3">
    <source>
        <dbReference type="EMBL" id="CAK9314948.1"/>
    </source>
</evidence>
<accession>A0ABP0Y7L1</accession>
<feature type="compositionally biased region" description="Polar residues" evidence="1">
    <location>
        <begin position="305"/>
        <end position="318"/>
    </location>
</feature>